<sequence length="506" mass="52915">MTRPSNTPPFPRLSAALLSGALLLGAASLPAPLAAQPAAVGQQAPAAPEATDDPGEAPGAASIAQAFPNPDPGGLRAWFEERGVTYGLTYIAETLGNVSGGMRRGSVYQGRLDMELSIDLEKLAGLPGLSFHANAFQINGRGLSECCLGNLATVSGIEAQGSSRLYELWLEQALWDDRVALRLGQLGVDTEFFTSQYAGLFVNATFGWPAVMGANLPAGGPAYPLAAPGLRLKLAPVENVTFLAALFDGDPAGPGEDPQRSNRSGTRFRTRDAGLAIAELNLGFTLGSGAAGLPGMVKLGGYHHFGGFDDLRRDANGLSLRDPAGSGVPRRLRGNSGIYASIDQLAYREPGTRDQGLGVFLRVAGSPSATSQIDFYADGGFTYKGLLPGRVNDTLGLGLACAHVSSAARGLDRDQLLFGPTPQPVRSSEAVAEVSYQGEVVPGLTVQPFLQYILRPGGHVANPRDPGGAAIRNATVLGLRAAWRSGTERQAHALEQDGLRRPLTLQ</sequence>
<organism evidence="4 5">
    <name type="scientific">Muricoccus roseus</name>
    <dbReference type="NCBI Taxonomy" id="198092"/>
    <lineage>
        <taxon>Bacteria</taxon>
        <taxon>Pseudomonadati</taxon>
        <taxon>Pseudomonadota</taxon>
        <taxon>Alphaproteobacteria</taxon>
        <taxon>Acetobacterales</taxon>
        <taxon>Roseomonadaceae</taxon>
        <taxon>Muricoccus</taxon>
    </lineage>
</organism>
<evidence type="ECO:0000256" key="3">
    <source>
        <dbReference type="SAM" id="MobiDB-lite"/>
    </source>
</evidence>
<evidence type="ECO:0000256" key="2">
    <source>
        <dbReference type="RuleBase" id="RU363072"/>
    </source>
</evidence>
<dbReference type="GO" id="GO:0016020">
    <property type="term" value="C:membrane"/>
    <property type="evidence" value="ECO:0007669"/>
    <property type="project" value="InterPro"/>
</dbReference>
<dbReference type="InterPro" id="IPR038673">
    <property type="entry name" value="OprB_sf"/>
</dbReference>
<dbReference type="Pfam" id="PF04966">
    <property type="entry name" value="OprB"/>
    <property type="match status" value="1"/>
</dbReference>
<dbReference type="EMBL" id="FQZF01000033">
    <property type="protein sequence ID" value="SHK14519.1"/>
    <property type="molecule type" value="Genomic_DNA"/>
</dbReference>
<reference evidence="4 5" key="1">
    <citation type="submission" date="2016-11" db="EMBL/GenBank/DDBJ databases">
        <authorList>
            <person name="Jaros S."/>
            <person name="Januszkiewicz K."/>
            <person name="Wedrychowicz H."/>
        </authorList>
    </citation>
    <scope>NUCLEOTIDE SEQUENCE [LARGE SCALE GENOMIC DNA]</scope>
    <source>
        <strain evidence="4 5">DSM 14916</strain>
    </source>
</reference>
<name>A0A1M6Q2R3_9PROT</name>
<protein>
    <submittedName>
        <fullName evidence="4">Porin, OprB family</fullName>
    </submittedName>
</protein>
<feature type="signal peptide" evidence="2">
    <location>
        <begin position="1"/>
        <end position="35"/>
    </location>
</feature>
<gene>
    <name evidence="4" type="ORF">SAMN02745194_04292</name>
</gene>
<dbReference type="OrthoDB" id="177316at2"/>
<feature type="chain" id="PRO_5011828454" evidence="2">
    <location>
        <begin position="36"/>
        <end position="506"/>
    </location>
</feature>
<dbReference type="InterPro" id="IPR052932">
    <property type="entry name" value="OprB_Porin"/>
</dbReference>
<keyword evidence="2" id="KW-0732">Signal</keyword>
<evidence type="ECO:0000313" key="4">
    <source>
        <dbReference type="EMBL" id="SHK14519.1"/>
    </source>
</evidence>
<dbReference type="GO" id="GO:0008643">
    <property type="term" value="P:carbohydrate transport"/>
    <property type="evidence" value="ECO:0007669"/>
    <property type="project" value="InterPro"/>
</dbReference>
<comment type="similarity">
    <text evidence="1 2">Belongs to the OprB family.</text>
</comment>
<dbReference type="Proteomes" id="UP000184387">
    <property type="component" value="Unassembled WGS sequence"/>
</dbReference>
<proteinExistence type="inferred from homology"/>
<dbReference type="AlphaFoldDB" id="A0A1M6Q2R3"/>
<dbReference type="PANTHER" id="PTHR37944">
    <property type="entry name" value="PORIN B"/>
    <property type="match status" value="1"/>
</dbReference>
<feature type="region of interest" description="Disordered" evidence="3">
    <location>
        <begin position="40"/>
        <end position="68"/>
    </location>
</feature>
<dbReference type="STRING" id="198092.SAMN02745194_04292"/>
<dbReference type="PANTHER" id="PTHR37944:SF1">
    <property type="entry name" value="PORIN B"/>
    <property type="match status" value="1"/>
</dbReference>
<dbReference type="Gene3D" id="2.40.160.180">
    <property type="entry name" value="Carbohydrate-selective porin OprB"/>
    <property type="match status" value="1"/>
</dbReference>
<accession>A0A1M6Q2R3</accession>
<keyword evidence="5" id="KW-1185">Reference proteome</keyword>
<evidence type="ECO:0000313" key="5">
    <source>
        <dbReference type="Proteomes" id="UP000184387"/>
    </source>
</evidence>
<dbReference type="RefSeq" id="WP_073138591.1">
    <property type="nucleotide sequence ID" value="NZ_FQZF01000033.1"/>
</dbReference>
<dbReference type="GO" id="GO:0015288">
    <property type="term" value="F:porin activity"/>
    <property type="evidence" value="ECO:0007669"/>
    <property type="project" value="InterPro"/>
</dbReference>
<evidence type="ECO:0000256" key="1">
    <source>
        <dbReference type="ARBA" id="ARBA00008769"/>
    </source>
</evidence>
<dbReference type="InterPro" id="IPR007049">
    <property type="entry name" value="Carb-sel_porin_OprB"/>
</dbReference>